<dbReference type="Gene3D" id="3.30.60.30">
    <property type="match status" value="2"/>
</dbReference>
<dbReference type="FunFam" id="3.30.60.30:FF:000118">
    <property type="entry name" value="Uncharacterized protein"/>
    <property type="match status" value="1"/>
</dbReference>
<keyword evidence="3" id="KW-1015">Disulfide bond</keyword>
<keyword evidence="1" id="KW-0646">Protease inhibitor</keyword>
<dbReference type="PANTHER" id="PTHR10913:SF45">
    <property type="entry name" value="FOLLISTATIN, ISOFORM A-RELATED"/>
    <property type="match status" value="1"/>
</dbReference>
<evidence type="ECO:0000256" key="3">
    <source>
        <dbReference type="ARBA" id="ARBA00023157"/>
    </source>
</evidence>
<dbReference type="OrthoDB" id="126772at2759"/>
<evidence type="ECO:0000313" key="6">
    <source>
        <dbReference type="Proteomes" id="UP000001554"/>
    </source>
</evidence>
<dbReference type="PROSITE" id="PS51465">
    <property type="entry name" value="KAZAL_2"/>
    <property type="match status" value="2"/>
</dbReference>
<protein>
    <submittedName>
        <fullName evidence="7">Four-domain proteases inhibitor-like</fullName>
    </submittedName>
</protein>
<dbReference type="GeneID" id="118404588"/>
<dbReference type="CDD" id="cd00104">
    <property type="entry name" value="KAZAL_FS"/>
    <property type="match status" value="2"/>
</dbReference>
<accession>A0A9J7HHQ8</accession>
<keyword evidence="6" id="KW-1185">Reference proteome</keyword>
<organism evidence="6 7">
    <name type="scientific">Branchiostoma floridae</name>
    <name type="common">Florida lancelet</name>
    <name type="synonym">Amphioxus</name>
    <dbReference type="NCBI Taxonomy" id="7739"/>
    <lineage>
        <taxon>Eukaryota</taxon>
        <taxon>Metazoa</taxon>
        <taxon>Chordata</taxon>
        <taxon>Cephalochordata</taxon>
        <taxon>Leptocardii</taxon>
        <taxon>Amphioxiformes</taxon>
        <taxon>Branchiostomatidae</taxon>
        <taxon>Branchiostoma</taxon>
    </lineage>
</organism>
<dbReference type="InterPro" id="IPR036058">
    <property type="entry name" value="Kazal_dom_sf"/>
</dbReference>
<evidence type="ECO:0000313" key="7">
    <source>
        <dbReference type="RefSeq" id="XP_035659671.1"/>
    </source>
</evidence>
<dbReference type="Pfam" id="PF07648">
    <property type="entry name" value="Kazal_2"/>
    <property type="match status" value="1"/>
</dbReference>
<name>A0A9J7HHQ8_BRAFL</name>
<dbReference type="Proteomes" id="UP000001554">
    <property type="component" value="Chromosome 17"/>
</dbReference>
<dbReference type="InterPro" id="IPR002350">
    <property type="entry name" value="Kazal_dom"/>
</dbReference>
<feature type="signal peptide" evidence="4">
    <location>
        <begin position="1"/>
        <end position="18"/>
    </location>
</feature>
<proteinExistence type="predicted"/>
<feature type="domain" description="Kazal-like" evidence="5">
    <location>
        <begin position="91"/>
        <end position="149"/>
    </location>
</feature>
<gene>
    <name evidence="7" type="primary">LOC118404588</name>
</gene>
<reference evidence="7" key="2">
    <citation type="submission" date="2025-08" db="UniProtKB">
        <authorList>
            <consortium name="RefSeq"/>
        </authorList>
    </citation>
    <scope>IDENTIFICATION</scope>
    <source>
        <strain evidence="7">S238N-H82</strain>
        <tissue evidence="7">Testes</tissue>
    </source>
</reference>
<feature type="domain" description="Kazal-like" evidence="5">
    <location>
        <begin position="25"/>
        <end position="86"/>
    </location>
</feature>
<evidence type="ECO:0000256" key="4">
    <source>
        <dbReference type="SAM" id="SignalP"/>
    </source>
</evidence>
<sequence>MAILQLLVVTILVAGSQAKSLVARQGLGNSCPQACLFIFAPVCGSDGITYGNQCELEVAMCEQETLFSHQPNYKPLTLAHDHPCGTVNKKRQFNSECPMFCPEYYSPVCGSNGQTYDNICFLESFACLTAVNRPNANPITLAHQGGCNGESPFTFGGEGR</sequence>
<dbReference type="PANTHER" id="PTHR10913">
    <property type="entry name" value="FOLLISTATIN-RELATED"/>
    <property type="match status" value="1"/>
</dbReference>
<dbReference type="GO" id="GO:0005576">
    <property type="term" value="C:extracellular region"/>
    <property type="evidence" value="ECO:0000318"/>
    <property type="project" value="GO_Central"/>
</dbReference>
<dbReference type="SMART" id="SM00280">
    <property type="entry name" value="KAZAL"/>
    <property type="match status" value="2"/>
</dbReference>
<dbReference type="AlphaFoldDB" id="A0A9J7HHQ8"/>
<dbReference type="InterPro" id="IPR050653">
    <property type="entry name" value="Prot_Inhib_GrowthFact_Antg"/>
</dbReference>
<dbReference type="KEGG" id="bfo:118404588"/>
<dbReference type="SUPFAM" id="SSF100895">
    <property type="entry name" value="Kazal-type serine protease inhibitors"/>
    <property type="match status" value="2"/>
</dbReference>
<evidence type="ECO:0000256" key="1">
    <source>
        <dbReference type="ARBA" id="ARBA00022690"/>
    </source>
</evidence>
<dbReference type="Pfam" id="PF00050">
    <property type="entry name" value="Kazal_1"/>
    <property type="match status" value="1"/>
</dbReference>
<feature type="chain" id="PRO_5039940025" evidence="4">
    <location>
        <begin position="19"/>
        <end position="160"/>
    </location>
</feature>
<dbReference type="GO" id="GO:0030154">
    <property type="term" value="P:cell differentiation"/>
    <property type="evidence" value="ECO:0000318"/>
    <property type="project" value="GO_Central"/>
</dbReference>
<reference evidence="6" key="1">
    <citation type="journal article" date="2020" name="Nat. Ecol. Evol.">
        <title>Deeply conserved synteny resolves early events in vertebrate evolution.</title>
        <authorList>
            <person name="Simakov O."/>
            <person name="Marletaz F."/>
            <person name="Yue J.X."/>
            <person name="O'Connell B."/>
            <person name="Jenkins J."/>
            <person name="Brandt A."/>
            <person name="Calef R."/>
            <person name="Tung C.H."/>
            <person name="Huang T.K."/>
            <person name="Schmutz J."/>
            <person name="Satoh N."/>
            <person name="Yu J.K."/>
            <person name="Putnam N.H."/>
            <person name="Green R.E."/>
            <person name="Rokhsar D.S."/>
        </authorList>
    </citation>
    <scope>NUCLEOTIDE SEQUENCE [LARGE SCALE GENOMIC DNA]</scope>
    <source>
        <strain evidence="6">S238N-H82</strain>
    </source>
</reference>
<evidence type="ECO:0000256" key="2">
    <source>
        <dbReference type="ARBA" id="ARBA00022900"/>
    </source>
</evidence>
<keyword evidence="2" id="KW-0722">Serine protease inhibitor</keyword>
<dbReference type="RefSeq" id="XP_035659671.1">
    <property type="nucleotide sequence ID" value="XM_035803778.1"/>
</dbReference>
<dbReference type="OMA" id="FIFAPVC"/>
<keyword evidence="4" id="KW-0732">Signal</keyword>
<evidence type="ECO:0000259" key="5">
    <source>
        <dbReference type="PROSITE" id="PS51465"/>
    </source>
</evidence>